<dbReference type="EMBL" id="LGRX02030810">
    <property type="protein sequence ID" value="KAK3245273.1"/>
    <property type="molecule type" value="Genomic_DNA"/>
</dbReference>
<accession>A0AAE0EYL4</accession>
<comment type="caution">
    <text evidence="2">The sequence shown here is derived from an EMBL/GenBank/DDBJ whole genome shotgun (WGS) entry which is preliminary data.</text>
</comment>
<name>A0AAE0EYL4_9CHLO</name>
<evidence type="ECO:0000313" key="3">
    <source>
        <dbReference type="Proteomes" id="UP001190700"/>
    </source>
</evidence>
<protein>
    <submittedName>
        <fullName evidence="2">Uncharacterized protein</fullName>
    </submittedName>
</protein>
<gene>
    <name evidence="2" type="ORF">CYMTET_45148</name>
</gene>
<keyword evidence="3" id="KW-1185">Reference proteome</keyword>
<evidence type="ECO:0000256" key="1">
    <source>
        <dbReference type="SAM" id="Phobius"/>
    </source>
</evidence>
<dbReference type="Proteomes" id="UP001190700">
    <property type="component" value="Unassembled WGS sequence"/>
</dbReference>
<feature type="transmembrane region" description="Helical" evidence="1">
    <location>
        <begin position="196"/>
        <end position="216"/>
    </location>
</feature>
<evidence type="ECO:0000313" key="2">
    <source>
        <dbReference type="EMBL" id="KAK3245273.1"/>
    </source>
</evidence>
<feature type="transmembrane region" description="Helical" evidence="1">
    <location>
        <begin position="263"/>
        <end position="283"/>
    </location>
</feature>
<sequence length="482" mass="52067">MESVRVPASEDDIPVGVQVTGAEAPCLLPVAQPVFSVPVAQPPTTLAVPTTPAFGSTREFRKNACCGCDDRCCNISFGIFMLLERLSWGMALGTEATDYWFHYLGENKAILLRLTLVVLLIDGLLNLVRVFSNGKKHPLTVAELVFATATTSTACALFSLIFVSFVLQDAIQAHAIKELEDRDHPVQIVGLHNNEAALALQIFFCVLDIAVNLWYAMGRITDAWARVRDSLARGVADGLEVALLGVGAVRRPDRLSYFINPGLRILGAVLGVGLLALMLVAVLEPPDLAPVFEAYEGNLKDVNNTCPAVGHQNYSFWLEEPKKNDLRCCFWHDQGTCCSAAGSICSKKTEWTCGEDNSIKCHQKCDAWDSLRGLLSCGVCSPNAANFVSYHPDTTTVYVSRVCPSFARELCVCYYEETDANSTHCSSVEDVKTFVTEKFESQVEVGDADGPHCFSAAPGAGPGAGLLLALTLSLMALMTGAV</sequence>
<feature type="transmembrane region" description="Helical" evidence="1">
    <location>
        <begin position="144"/>
        <end position="167"/>
    </location>
</feature>
<keyword evidence="1" id="KW-1133">Transmembrane helix</keyword>
<proteinExistence type="predicted"/>
<reference evidence="2 3" key="1">
    <citation type="journal article" date="2015" name="Genome Biol. Evol.">
        <title>Comparative Genomics of a Bacterivorous Green Alga Reveals Evolutionary Causalities and Consequences of Phago-Mixotrophic Mode of Nutrition.</title>
        <authorList>
            <person name="Burns J.A."/>
            <person name="Paasch A."/>
            <person name="Narechania A."/>
            <person name="Kim E."/>
        </authorList>
    </citation>
    <scope>NUCLEOTIDE SEQUENCE [LARGE SCALE GENOMIC DNA]</scope>
    <source>
        <strain evidence="2 3">PLY_AMNH</strain>
    </source>
</reference>
<feature type="transmembrane region" description="Helical" evidence="1">
    <location>
        <begin position="110"/>
        <end position="132"/>
    </location>
</feature>
<keyword evidence="1" id="KW-0472">Membrane</keyword>
<dbReference type="AlphaFoldDB" id="A0AAE0EYL4"/>
<keyword evidence="1" id="KW-0812">Transmembrane</keyword>
<organism evidence="2 3">
    <name type="scientific">Cymbomonas tetramitiformis</name>
    <dbReference type="NCBI Taxonomy" id="36881"/>
    <lineage>
        <taxon>Eukaryota</taxon>
        <taxon>Viridiplantae</taxon>
        <taxon>Chlorophyta</taxon>
        <taxon>Pyramimonadophyceae</taxon>
        <taxon>Pyramimonadales</taxon>
        <taxon>Pyramimonadaceae</taxon>
        <taxon>Cymbomonas</taxon>
    </lineage>
</organism>